<proteinExistence type="predicted"/>
<reference evidence="1" key="1">
    <citation type="submission" date="2019-03" db="EMBL/GenBank/DDBJ databases">
        <title>WGS assembly of Setaria viridis.</title>
        <authorList>
            <person name="Huang P."/>
            <person name="Jenkins J."/>
            <person name="Grimwood J."/>
            <person name="Barry K."/>
            <person name="Healey A."/>
            <person name="Mamidi S."/>
            <person name="Sreedasyam A."/>
            <person name="Shu S."/>
            <person name="Feldman M."/>
            <person name="Wu J."/>
            <person name="Yu Y."/>
            <person name="Chen C."/>
            <person name="Johnson J."/>
            <person name="Rokhsar D."/>
            <person name="Baxter I."/>
            <person name="Schmutz J."/>
            <person name="Brutnell T."/>
            <person name="Kellogg E."/>
        </authorList>
    </citation>
    <scope>NUCLEOTIDE SEQUENCE [LARGE SCALE GENOMIC DNA]</scope>
</reference>
<keyword evidence="2" id="KW-1185">Reference proteome</keyword>
<dbReference type="Proteomes" id="UP000298652">
    <property type="component" value="Chromosome 3"/>
</dbReference>
<protein>
    <submittedName>
        <fullName evidence="1">Uncharacterized protein</fullName>
    </submittedName>
</protein>
<accession>A0A4U6VGW0</accession>
<organism evidence="1 2">
    <name type="scientific">Setaria viridis</name>
    <name type="common">Green bristlegrass</name>
    <name type="synonym">Setaria italica subsp. viridis</name>
    <dbReference type="NCBI Taxonomy" id="4556"/>
    <lineage>
        <taxon>Eukaryota</taxon>
        <taxon>Viridiplantae</taxon>
        <taxon>Streptophyta</taxon>
        <taxon>Embryophyta</taxon>
        <taxon>Tracheophyta</taxon>
        <taxon>Spermatophyta</taxon>
        <taxon>Magnoliopsida</taxon>
        <taxon>Liliopsida</taxon>
        <taxon>Poales</taxon>
        <taxon>Poaceae</taxon>
        <taxon>PACMAD clade</taxon>
        <taxon>Panicoideae</taxon>
        <taxon>Panicodae</taxon>
        <taxon>Paniceae</taxon>
        <taxon>Cenchrinae</taxon>
        <taxon>Setaria</taxon>
    </lineage>
</organism>
<dbReference type="AlphaFoldDB" id="A0A4U6VGW0"/>
<name>A0A4U6VGW0_SETVI</name>
<evidence type="ECO:0000313" key="2">
    <source>
        <dbReference type="Proteomes" id="UP000298652"/>
    </source>
</evidence>
<evidence type="ECO:0000313" key="1">
    <source>
        <dbReference type="EMBL" id="TKW28820.1"/>
    </source>
</evidence>
<sequence length="92" mass="10123">MYEGEATRRGQHTAAAWLINGDLGERTIKKRIRDVEYCGGHGKAPSRGVSSRRRERGGAIRRGPRTLCYRGGECEVARERSGFGTITLSSGE</sequence>
<dbReference type="Gramene" id="TKW28820">
    <property type="protein sequence ID" value="TKW28820"/>
    <property type="gene ID" value="SEVIR_3G353300v2"/>
</dbReference>
<dbReference type="EMBL" id="CM016554">
    <property type="protein sequence ID" value="TKW28820.1"/>
    <property type="molecule type" value="Genomic_DNA"/>
</dbReference>
<gene>
    <name evidence="1" type="ORF">SEVIR_3G353300v2</name>
</gene>